<keyword evidence="2 9" id="KW-0575">Peroxidase</keyword>
<dbReference type="InterPro" id="IPR048328">
    <property type="entry name" value="Dyp_perox_C"/>
</dbReference>
<keyword evidence="5" id="KW-0408">Iron</keyword>
<evidence type="ECO:0000256" key="3">
    <source>
        <dbReference type="ARBA" id="ARBA00022723"/>
    </source>
</evidence>
<dbReference type="STRING" id="1332264.BW730_09080"/>
<keyword evidence="10" id="KW-1185">Reference proteome</keyword>
<feature type="domain" description="Dyp-type peroxidase N-terminal" evidence="7">
    <location>
        <begin position="27"/>
        <end position="118"/>
    </location>
</feature>
<dbReference type="NCBIfam" id="TIGR01413">
    <property type="entry name" value="Dyp_perox_fam"/>
    <property type="match status" value="1"/>
</dbReference>
<evidence type="ECO:0000259" key="8">
    <source>
        <dbReference type="Pfam" id="PF20628"/>
    </source>
</evidence>
<accession>A0A1Q2CNE5</accession>
<keyword evidence="4" id="KW-0560">Oxidoreductase</keyword>
<dbReference type="InterPro" id="IPR048327">
    <property type="entry name" value="Dyp_perox_N"/>
</dbReference>
<dbReference type="SUPFAM" id="SSF54909">
    <property type="entry name" value="Dimeric alpha+beta barrel"/>
    <property type="match status" value="1"/>
</dbReference>
<evidence type="ECO:0000256" key="5">
    <source>
        <dbReference type="ARBA" id="ARBA00023004"/>
    </source>
</evidence>
<keyword evidence="3" id="KW-0479">Metal-binding</keyword>
<dbReference type="GO" id="GO:0005829">
    <property type="term" value="C:cytosol"/>
    <property type="evidence" value="ECO:0007669"/>
    <property type="project" value="TreeGrafter"/>
</dbReference>
<dbReference type="PANTHER" id="PTHR30521">
    <property type="entry name" value="DEFERROCHELATASE/PEROXIDASE"/>
    <property type="match status" value="1"/>
</dbReference>
<protein>
    <submittedName>
        <fullName evidence="9">Peroxidase</fullName>
    </submittedName>
</protein>
<comment type="cofactor">
    <cofactor evidence="1">
        <name>heme b</name>
        <dbReference type="ChEBI" id="CHEBI:60344"/>
    </cofactor>
</comment>
<organism evidence="9 10">
    <name type="scientific">Tessaracoccus aquimaris</name>
    <dbReference type="NCBI Taxonomy" id="1332264"/>
    <lineage>
        <taxon>Bacteria</taxon>
        <taxon>Bacillati</taxon>
        <taxon>Actinomycetota</taxon>
        <taxon>Actinomycetes</taxon>
        <taxon>Propionibacteriales</taxon>
        <taxon>Propionibacteriaceae</taxon>
        <taxon>Tessaracoccus</taxon>
    </lineage>
</organism>
<name>A0A1Q2CNE5_9ACTN</name>
<dbReference type="Proteomes" id="UP000188145">
    <property type="component" value="Chromosome"/>
</dbReference>
<evidence type="ECO:0000259" key="7">
    <source>
        <dbReference type="Pfam" id="PF04261"/>
    </source>
</evidence>
<evidence type="ECO:0000256" key="2">
    <source>
        <dbReference type="ARBA" id="ARBA00022559"/>
    </source>
</evidence>
<evidence type="ECO:0000256" key="6">
    <source>
        <dbReference type="ARBA" id="ARBA00025737"/>
    </source>
</evidence>
<gene>
    <name evidence="9" type="ORF">BW730_09080</name>
</gene>
<evidence type="ECO:0000313" key="9">
    <source>
        <dbReference type="EMBL" id="AQP47624.1"/>
    </source>
</evidence>
<dbReference type="GO" id="GO:0046872">
    <property type="term" value="F:metal ion binding"/>
    <property type="evidence" value="ECO:0007669"/>
    <property type="project" value="UniProtKB-KW"/>
</dbReference>
<dbReference type="AlphaFoldDB" id="A0A1Q2CNE5"/>
<dbReference type="GO" id="GO:0004601">
    <property type="term" value="F:peroxidase activity"/>
    <property type="evidence" value="ECO:0007669"/>
    <property type="project" value="UniProtKB-KW"/>
</dbReference>
<dbReference type="OrthoDB" id="3251355at2"/>
<comment type="similarity">
    <text evidence="6">Belongs to the DyP-type peroxidase family.</text>
</comment>
<sequence>MFITATLNEGGEEAAYDAIANLTGLHRSVSFRAPSRDLILRVGIGSDAWDRLFAGPRPAGLHPFIALDGGVHQAPSTPGDFLLHLRAGTLDMCFELAGRILDSFQGTLTVVDEVHGFRFFDSRDLLGFVDGSENPSGAAADRWTTVGDEDQRFAGGNYVIIQKYVHDMSAWNALTVEQQELVIGRRKTDNIELPDDQKPVDAHIVVNTVEDAAGEQQQIVRLNMPFGELGKGEYGTFFIGYSRTPEVTETMLERMFIGEPPGNTDRLLDFSTAETGCLFFTPTDEFLDDPFPFVGPSVTIADEPTPTAPAATGDGALTIGSLKGMN</sequence>
<dbReference type="GO" id="GO:0020037">
    <property type="term" value="F:heme binding"/>
    <property type="evidence" value="ECO:0007669"/>
    <property type="project" value="InterPro"/>
</dbReference>
<reference evidence="10" key="1">
    <citation type="submission" date="2017-02" db="EMBL/GenBank/DDBJ databases">
        <title>Tessaracoccus aquaemaris sp. nov., isolated from the intestine of a Korean rockfish, Sebastes schlegelii, in a marine aquaculture pond.</title>
        <authorList>
            <person name="Tak E.J."/>
            <person name="Bae J.-W."/>
        </authorList>
    </citation>
    <scope>NUCLEOTIDE SEQUENCE [LARGE SCALE GENOMIC DNA]</scope>
    <source>
        <strain evidence="10">NSG39</strain>
    </source>
</reference>
<evidence type="ECO:0000313" key="10">
    <source>
        <dbReference type="Proteomes" id="UP000188145"/>
    </source>
</evidence>
<feature type="domain" description="Dyp-type peroxidase C-terminal" evidence="8">
    <location>
        <begin position="121"/>
        <end position="284"/>
    </location>
</feature>
<dbReference type="Pfam" id="PF20628">
    <property type="entry name" value="Dyp_perox_C"/>
    <property type="match status" value="1"/>
</dbReference>
<evidence type="ECO:0000256" key="1">
    <source>
        <dbReference type="ARBA" id="ARBA00001970"/>
    </source>
</evidence>
<dbReference type="PANTHER" id="PTHR30521:SF0">
    <property type="entry name" value="DYP-TYPE PEROXIDASE FAMILY PROTEIN"/>
    <property type="match status" value="1"/>
</dbReference>
<dbReference type="PROSITE" id="PS51404">
    <property type="entry name" value="DYP_PEROXIDASE"/>
    <property type="match status" value="1"/>
</dbReference>
<dbReference type="InterPro" id="IPR011008">
    <property type="entry name" value="Dimeric_a/b-barrel"/>
</dbReference>
<dbReference type="InterPro" id="IPR006314">
    <property type="entry name" value="Dyp_peroxidase"/>
</dbReference>
<dbReference type="Pfam" id="PF04261">
    <property type="entry name" value="Dyp_perox_N"/>
    <property type="match status" value="1"/>
</dbReference>
<dbReference type="EMBL" id="CP019606">
    <property type="protein sequence ID" value="AQP47624.1"/>
    <property type="molecule type" value="Genomic_DNA"/>
</dbReference>
<proteinExistence type="inferred from homology"/>
<evidence type="ECO:0000256" key="4">
    <source>
        <dbReference type="ARBA" id="ARBA00023002"/>
    </source>
</evidence>
<dbReference type="KEGG" id="tes:BW730_09080"/>